<proteinExistence type="predicted"/>
<evidence type="ECO:0000256" key="1">
    <source>
        <dbReference type="SAM" id="MobiDB-lite"/>
    </source>
</evidence>
<dbReference type="AlphaFoldDB" id="A0A0L8FPW2"/>
<evidence type="ECO:0000313" key="2">
    <source>
        <dbReference type="EMBL" id="KOF66445.1"/>
    </source>
</evidence>
<organism evidence="2">
    <name type="scientific">Octopus bimaculoides</name>
    <name type="common">California two-spotted octopus</name>
    <dbReference type="NCBI Taxonomy" id="37653"/>
    <lineage>
        <taxon>Eukaryota</taxon>
        <taxon>Metazoa</taxon>
        <taxon>Spiralia</taxon>
        <taxon>Lophotrochozoa</taxon>
        <taxon>Mollusca</taxon>
        <taxon>Cephalopoda</taxon>
        <taxon>Coleoidea</taxon>
        <taxon>Octopodiformes</taxon>
        <taxon>Octopoda</taxon>
        <taxon>Incirrata</taxon>
        <taxon>Octopodidae</taxon>
        <taxon>Octopus</taxon>
    </lineage>
</organism>
<feature type="region of interest" description="Disordered" evidence="1">
    <location>
        <begin position="21"/>
        <end position="43"/>
    </location>
</feature>
<feature type="compositionally biased region" description="Pro residues" evidence="1">
    <location>
        <begin position="25"/>
        <end position="38"/>
    </location>
</feature>
<feature type="region of interest" description="Disordered" evidence="1">
    <location>
        <begin position="55"/>
        <end position="167"/>
    </location>
</feature>
<feature type="compositionally biased region" description="Basic residues" evidence="1">
    <location>
        <begin position="98"/>
        <end position="107"/>
    </location>
</feature>
<feature type="compositionally biased region" description="Basic and acidic residues" evidence="1">
    <location>
        <begin position="118"/>
        <end position="138"/>
    </location>
</feature>
<feature type="compositionally biased region" description="Low complexity" evidence="1">
    <location>
        <begin position="62"/>
        <end position="76"/>
    </location>
</feature>
<dbReference type="EMBL" id="KQ428101">
    <property type="protein sequence ID" value="KOF66445.1"/>
    <property type="molecule type" value="Genomic_DNA"/>
</dbReference>
<name>A0A0L8FPW2_OCTBM</name>
<gene>
    <name evidence="2" type="ORF">OCBIM_22012285mg</name>
</gene>
<protein>
    <submittedName>
        <fullName evidence="2">Uncharacterized protein</fullName>
    </submittedName>
</protein>
<feature type="compositionally biased region" description="Polar residues" evidence="1">
    <location>
        <begin position="158"/>
        <end position="167"/>
    </location>
</feature>
<accession>A0A0L8FPW2</accession>
<sequence length="214" mass="23789">MNCATFVFRRAKQKIQDFLHNTIEPPAPPPSPPPPPPRGRLHMLSSFFRSALPPRLHSRHQSVTSPSLTLTPNSPSKVCFDQQTAGGPDNINGASRQNRMRRRRRGHKSAEILPPIRPHSEKSSLLSKEKDANPKEITDDAGPTGSAQACISEESNDDGGNTSQYRHSPTVMKARQLRYVSERTPESLRYLHLLFHCFVLLFIAKISGSPLGPT</sequence>
<reference evidence="2" key="1">
    <citation type="submission" date="2015-07" db="EMBL/GenBank/DDBJ databases">
        <title>MeaNS - Measles Nucleotide Surveillance Program.</title>
        <authorList>
            <person name="Tran T."/>
            <person name="Druce J."/>
        </authorList>
    </citation>
    <scope>NUCLEOTIDE SEQUENCE</scope>
    <source>
        <strain evidence="2">UCB-OBI-ISO-001</strain>
        <tissue evidence="2">Gonad</tissue>
    </source>
</reference>